<name>A0A0A1VW31_MICAE</name>
<feature type="binding site" evidence="10">
    <location>
        <position position="124"/>
    </location>
    <ligand>
        <name>UDP-N-acetyl-alpha-D-glucosamine</name>
        <dbReference type="ChEBI" id="CHEBI:57705"/>
    </ligand>
</feature>
<feature type="domain" description="Glycosyl transferase family 28 C-terminal" evidence="12">
    <location>
        <begin position="185"/>
        <end position="342"/>
    </location>
</feature>
<dbReference type="GO" id="GO:0050511">
    <property type="term" value="F:undecaprenyldiphospho-muramoylpentapeptide beta-N-acetylglucosaminyltransferase activity"/>
    <property type="evidence" value="ECO:0007669"/>
    <property type="project" value="UniProtKB-UniRule"/>
</dbReference>
<feature type="binding site" evidence="10">
    <location>
        <begin position="15"/>
        <end position="17"/>
    </location>
    <ligand>
        <name>UDP-N-acetyl-alpha-D-glucosamine</name>
        <dbReference type="ChEBI" id="CHEBI:57705"/>
    </ligand>
</feature>
<keyword evidence="8 10" id="KW-0131">Cell cycle</keyword>
<sequence length="357" mass="39411">MARTPTRLLIAASGTGGHLFPALAVAERLPDYEIEWLGVPDRLEQSLVPKTYPLHTIPIEGFQTRLGLKTLKILFGQLRAIWQVRSLIKKRQIAAVFTTGGYIAGPTILAARLANIPVILHESNYIPGKVTKVLGRWCDTVALGFQGTASYLPGTRTTWVSTPVREQFLIPQSLDLPIPEDAFLIVVAGGSQGAVALNQIVRQSAPQWLEKGIYIVHLTGENDPEADSLRHSNYFSRPFYDNMAGLWQRANLAISRSGAGTLTELAITCTPSILIPYPFAAEDHQFYNAQVFAEAQAAYLYRQNELTAQFLSELVLDLWSNPEKLTAMAQQASHLAISDSADLLADLLRRKSQKDSF</sequence>
<feature type="binding site" evidence="10">
    <location>
        <position position="191"/>
    </location>
    <ligand>
        <name>UDP-N-acetyl-alpha-D-glucosamine</name>
        <dbReference type="ChEBI" id="CHEBI:57705"/>
    </ligand>
</feature>
<evidence type="ECO:0000256" key="6">
    <source>
        <dbReference type="ARBA" id="ARBA00022984"/>
    </source>
</evidence>
<comment type="pathway">
    <text evidence="10">Cell wall biogenesis; peptidoglycan biosynthesis.</text>
</comment>
<evidence type="ECO:0000256" key="9">
    <source>
        <dbReference type="ARBA" id="ARBA00023316"/>
    </source>
</evidence>
<protein>
    <recommendedName>
        <fullName evidence="10">UDP-N-acetylglucosamine--N-acetylmuramyl-(pentapeptide) pyrophosphoryl-undecaprenol N-acetylglucosamine transferase</fullName>
        <ecNumber evidence="10">2.4.1.227</ecNumber>
    </recommendedName>
    <alternativeName>
        <fullName evidence="10">Undecaprenyl-PP-MurNAc-pentapeptide-UDPGlcNAc GlcNAc transferase</fullName>
    </alternativeName>
</protein>
<feature type="binding site" evidence="10">
    <location>
        <position position="165"/>
    </location>
    <ligand>
        <name>UDP-N-acetyl-alpha-D-glucosamine</name>
        <dbReference type="ChEBI" id="CHEBI:57705"/>
    </ligand>
</feature>
<feature type="domain" description="Glycosyltransferase family 28 N-terminal" evidence="11">
    <location>
        <begin position="9"/>
        <end position="142"/>
    </location>
</feature>
<dbReference type="Gene3D" id="3.40.50.2000">
    <property type="entry name" value="Glycogen Phosphorylase B"/>
    <property type="match status" value="2"/>
</dbReference>
<dbReference type="CDD" id="cd03785">
    <property type="entry name" value="GT28_MurG"/>
    <property type="match status" value="1"/>
</dbReference>
<keyword evidence="4 10" id="KW-0808">Transferase</keyword>
<keyword evidence="9 10" id="KW-0961">Cell wall biogenesis/degradation</keyword>
<dbReference type="EMBL" id="BBPA01000039">
    <property type="protein sequence ID" value="GAL93461.1"/>
    <property type="molecule type" value="Genomic_DNA"/>
</dbReference>
<accession>A0A0A1VW31</accession>
<proteinExistence type="inferred from homology"/>
<evidence type="ECO:0000256" key="10">
    <source>
        <dbReference type="HAMAP-Rule" id="MF_00033"/>
    </source>
</evidence>
<dbReference type="RefSeq" id="WP_045359234.1">
    <property type="nucleotide sequence ID" value="NZ_BBPA01000039.1"/>
</dbReference>
<dbReference type="NCBIfam" id="TIGR01133">
    <property type="entry name" value="murG"/>
    <property type="match status" value="1"/>
</dbReference>
<comment type="similarity">
    <text evidence="10">Belongs to the glycosyltransferase 28 family. MurG subfamily.</text>
</comment>
<dbReference type="GO" id="GO:0008360">
    <property type="term" value="P:regulation of cell shape"/>
    <property type="evidence" value="ECO:0007669"/>
    <property type="project" value="UniProtKB-KW"/>
</dbReference>
<dbReference type="InterPro" id="IPR004276">
    <property type="entry name" value="GlycoTrans_28_N"/>
</dbReference>
<comment type="subcellular location">
    <subcellularLocation>
        <location evidence="10">Cell membrane</location>
        <topology evidence="10">Peripheral membrane protein</topology>
        <orientation evidence="10">Cytoplasmic side</orientation>
    </subcellularLocation>
</comment>
<dbReference type="HAMAP" id="MF_00033">
    <property type="entry name" value="MurG"/>
    <property type="match status" value="1"/>
</dbReference>
<dbReference type="Pfam" id="PF03033">
    <property type="entry name" value="Glyco_transf_28"/>
    <property type="match status" value="1"/>
</dbReference>
<evidence type="ECO:0000256" key="5">
    <source>
        <dbReference type="ARBA" id="ARBA00022960"/>
    </source>
</evidence>
<feature type="binding site" evidence="10">
    <location>
        <position position="285"/>
    </location>
    <ligand>
        <name>UDP-N-acetyl-alpha-D-glucosamine</name>
        <dbReference type="ChEBI" id="CHEBI:57705"/>
    </ligand>
</feature>
<gene>
    <name evidence="10" type="primary">murG</name>
    <name evidence="13" type="ORF">N44_02148</name>
</gene>
<reference evidence="14" key="1">
    <citation type="journal article" date="2015" name="Genome">
        <title>Whole Genome Sequence of the Non-Microcystin-Producing Microcystis aeruginosa Strain NIES-44.</title>
        <authorList>
            <person name="Okano K."/>
            <person name="Miyata N."/>
            <person name="Ozaki Y."/>
        </authorList>
    </citation>
    <scope>NUCLEOTIDE SEQUENCE [LARGE SCALE GENOMIC DNA]</scope>
    <source>
        <strain evidence="14">NIES-44</strain>
    </source>
</reference>
<dbReference type="GO" id="GO:0009252">
    <property type="term" value="P:peptidoglycan biosynthetic process"/>
    <property type="evidence" value="ECO:0007669"/>
    <property type="project" value="UniProtKB-UniRule"/>
</dbReference>
<keyword evidence="3 10" id="KW-0328">Glycosyltransferase</keyword>
<evidence type="ECO:0000313" key="14">
    <source>
        <dbReference type="Proteomes" id="UP000030321"/>
    </source>
</evidence>
<evidence type="ECO:0000256" key="7">
    <source>
        <dbReference type="ARBA" id="ARBA00023136"/>
    </source>
</evidence>
<dbReference type="SUPFAM" id="SSF53756">
    <property type="entry name" value="UDP-Glycosyltransferase/glycogen phosphorylase"/>
    <property type="match status" value="1"/>
</dbReference>
<evidence type="ECO:0000256" key="2">
    <source>
        <dbReference type="ARBA" id="ARBA00022618"/>
    </source>
</evidence>
<dbReference type="GO" id="GO:0051301">
    <property type="term" value="P:cell division"/>
    <property type="evidence" value="ECO:0007669"/>
    <property type="project" value="UniProtKB-KW"/>
</dbReference>
<dbReference type="AlphaFoldDB" id="A0A0A1VW31"/>
<dbReference type="UniPathway" id="UPA00219"/>
<keyword evidence="6 10" id="KW-0573">Peptidoglycan synthesis</keyword>
<keyword evidence="1 10" id="KW-1003">Cell membrane</keyword>
<evidence type="ECO:0000256" key="4">
    <source>
        <dbReference type="ARBA" id="ARBA00022679"/>
    </source>
</evidence>
<evidence type="ECO:0000259" key="11">
    <source>
        <dbReference type="Pfam" id="PF03033"/>
    </source>
</evidence>
<dbReference type="PANTHER" id="PTHR21015">
    <property type="entry name" value="UDP-N-ACETYLGLUCOSAMINE--N-ACETYLMURAMYL-(PENTAPEPTIDE) PYROPHOSPHORYL-UNDECAPRENOL N-ACETYLGLUCOSAMINE TRANSFERASE 1"/>
    <property type="match status" value="1"/>
</dbReference>
<keyword evidence="7 10" id="KW-0472">Membrane</keyword>
<dbReference type="Proteomes" id="UP000030321">
    <property type="component" value="Unassembled WGS sequence"/>
</dbReference>
<dbReference type="Pfam" id="PF04101">
    <property type="entry name" value="Glyco_tran_28_C"/>
    <property type="match status" value="1"/>
</dbReference>
<comment type="catalytic activity">
    <reaction evidence="10">
        <text>di-trans,octa-cis-undecaprenyl diphospho-N-acetyl-alpha-D-muramoyl-L-alanyl-D-glutamyl-meso-2,6-diaminopimeloyl-D-alanyl-D-alanine + UDP-N-acetyl-alpha-D-glucosamine = di-trans,octa-cis-undecaprenyl diphospho-[N-acetyl-alpha-D-glucosaminyl-(1-&gt;4)]-N-acetyl-alpha-D-muramoyl-L-alanyl-D-glutamyl-meso-2,6-diaminopimeloyl-D-alanyl-D-alanine + UDP + H(+)</text>
        <dbReference type="Rhea" id="RHEA:31227"/>
        <dbReference type="ChEBI" id="CHEBI:15378"/>
        <dbReference type="ChEBI" id="CHEBI:57705"/>
        <dbReference type="ChEBI" id="CHEBI:58223"/>
        <dbReference type="ChEBI" id="CHEBI:61387"/>
        <dbReference type="ChEBI" id="CHEBI:61388"/>
        <dbReference type="EC" id="2.4.1.227"/>
    </reaction>
</comment>
<dbReference type="GO" id="GO:0071555">
    <property type="term" value="P:cell wall organization"/>
    <property type="evidence" value="ECO:0007669"/>
    <property type="project" value="UniProtKB-KW"/>
</dbReference>
<keyword evidence="5 10" id="KW-0133">Cell shape</keyword>
<comment type="function">
    <text evidence="10">Cell wall formation. Catalyzes the transfer of a GlcNAc subunit on undecaprenyl-pyrophosphoryl-MurNAc-pentapeptide (lipid intermediate I) to form undecaprenyl-pyrophosphoryl-MurNAc-(pentapeptide)GlcNAc (lipid intermediate II).</text>
</comment>
<evidence type="ECO:0000256" key="1">
    <source>
        <dbReference type="ARBA" id="ARBA00022475"/>
    </source>
</evidence>
<dbReference type="InterPro" id="IPR007235">
    <property type="entry name" value="Glyco_trans_28_C"/>
</dbReference>
<dbReference type="InterPro" id="IPR006009">
    <property type="entry name" value="GlcNAc_MurG"/>
</dbReference>
<dbReference type="PANTHER" id="PTHR21015:SF22">
    <property type="entry name" value="GLYCOSYLTRANSFERASE"/>
    <property type="match status" value="1"/>
</dbReference>
<dbReference type="GO" id="GO:0005975">
    <property type="term" value="P:carbohydrate metabolic process"/>
    <property type="evidence" value="ECO:0007669"/>
    <property type="project" value="InterPro"/>
</dbReference>
<keyword evidence="2 10" id="KW-0132">Cell division</keyword>
<evidence type="ECO:0000256" key="3">
    <source>
        <dbReference type="ARBA" id="ARBA00022676"/>
    </source>
</evidence>
<comment type="caution">
    <text evidence="13">The sequence shown here is derived from an EMBL/GenBank/DDBJ whole genome shotgun (WGS) entry which is preliminary data.</text>
</comment>
<dbReference type="EC" id="2.4.1.227" evidence="10"/>
<evidence type="ECO:0000259" key="12">
    <source>
        <dbReference type="Pfam" id="PF04101"/>
    </source>
</evidence>
<evidence type="ECO:0000313" key="13">
    <source>
        <dbReference type="EMBL" id="GAL93461.1"/>
    </source>
</evidence>
<evidence type="ECO:0000256" key="8">
    <source>
        <dbReference type="ARBA" id="ARBA00023306"/>
    </source>
</evidence>
<dbReference type="GO" id="GO:0005886">
    <property type="term" value="C:plasma membrane"/>
    <property type="evidence" value="ECO:0007669"/>
    <property type="project" value="UniProtKB-SubCell"/>
</dbReference>
<comment type="caution">
    <text evidence="10">Lacks conserved residue(s) required for the propagation of feature annotation.</text>
</comment>
<organism evidence="13 14">
    <name type="scientific">Microcystis aeruginosa NIES-44</name>
    <dbReference type="NCBI Taxonomy" id="449439"/>
    <lineage>
        <taxon>Bacteria</taxon>
        <taxon>Bacillati</taxon>
        <taxon>Cyanobacteriota</taxon>
        <taxon>Cyanophyceae</taxon>
        <taxon>Oscillatoriophycideae</taxon>
        <taxon>Chroococcales</taxon>
        <taxon>Microcystaceae</taxon>
        <taxon>Microcystis</taxon>
    </lineage>
</organism>
<dbReference type="GO" id="GO:0051991">
    <property type="term" value="F:UDP-N-acetyl-D-glucosamine:N-acetylmuramoyl-L-alanyl-D-glutamyl-meso-2,6-diaminopimelyl-D-alanyl-D-alanine-diphosphoundecaprenol 4-beta-N-acetylglucosaminlytransferase activity"/>
    <property type="evidence" value="ECO:0007669"/>
    <property type="project" value="RHEA"/>
</dbReference>